<gene>
    <name evidence="2" type="ORF">ALC57_05215</name>
</gene>
<evidence type="ECO:0000313" key="2">
    <source>
        <dbReference type="EMBL" id="KYN22387.1"/>
    </source>
</evidence>
<feature type="region of interest" description="Disordered" evidence="1">
    <location>
        <begin position="147"/>
        <end position="194"/>
    </location>
</feature>
<dbReference type="Proteomes" id="UP000078492">
    <property type="component" value="Unassembled WGS sequence"/>
</dbReference>
<sequence length="194" mass="22514">MKRSNHAQKDNLELCNFLFNYRITIHATTGVSPAELIMRRQLKCRLDLLHPNVDSVVRNKQEKQQQQFNKNVPVRQYNIGDKVWVRTFGKNDPKWSLGIITKSIGPVSYIVQADNRTIKRHVDHIISASFQKLPQTDSSEIIINPEELFNSSEPEDVNESNSEPRSTSCETTERPQRPKRKIQPPDRLVYTSFK</sequence>
<feature type="compositionally biased region" description="Polar residues" evidence="1">
    <location>
        <begin position="159"/>
        <end position="170"/>
    </location>
</feature>
<name>A0A151JBA2_9HYME</name>
<accession>A0A151JBA2</accession>
<organism evidence="2 3">
    <name type="scientific">Trachymyrmex cornetzi</name>
    <dbReference type="NCBI Taxonomy" id="471704"/>
    <lineage>
        <taxon>Eukaryota</taxon>
        <taxon>Metazoa</taxon>
        <taxon>Ecdysozoa</taxon>
        <taxon>Arthropoda</taxon>
        <taxon>Hexapoda</taxon>
        <taxon>Insecta</taxon>
        <taxon>Pterygota</taxon>
        <taxon>Neoptera</taxon>
        <taxon>Endopterygota</taxon>
        <taxon>Hymenoptera</taxon>
        <taxon>Apocrita</taxon>
        <taxon>Aculeata</taxon>
        <taxon>Formicoidea</taxon>
        <taxon>Formicidae</taxon>
        <taxon>Myrmicinae</taxon>
        <taxon>Trachymyrmex</taxon>
    </lineage>
</organism>
<evidence type="ECO:0000256" key="1">
    <source>
        <dbReference type="SAM" id="MobiDB-lite"/>
    </source>
</evidence>
<evidence type="ECO:0000313" key="3">
    <source>
        <dbReference type="Proteomes" id="UP000078492"/>
    </source>
</evidence>
<dbReference type="EMBL" id="KQ979163">
    <property type="protein sequence ID" value="KYN22387.1"/>
    <property type="molecule type" value="Genomic_DNA"/>
</dbReference>
<dbReference type="PANTHER" id="PTHR37984">
    <property type="entry name" value="PROTEIN CBG26694"/>
    <property type="match status" value="1"/>
</dbReference>
<proteinExistence type="predicted"/>
<protein>
    <submittedName>
        <fullName evidence="2">Uncharacterized protein K02A2.6</fullName>
    </submittedName>
</protein>
<dbReference type="AlphaFoldDB" id="A0A151JBA2"/>
<dbReference type="PANTHER" id="PTHR37984:SF5">
    <property type="entry name" value="PROTEIN NYNRIN-LIKE"/>
    <property type="match status" value="1"/>
</dbReference>
<keyword evidence="3" id="KW-1185">Reference proteome</keyword>
<dbReference type="STRING" id="471704.A0A151JBA2"/>
<reference evidence="2 3" key="1">
    <citation type="submission" date="2015-09" db="EMBL/GenBank/DDBJ databases">
        <title>Trachymyrmex cornetzi WGS genome.</title>
        <authorList>
            <person name="Nygaard S."/>
            <person name="Hu H."/>
            <person name="Boomsma J."/>
            <person name="Zhang G."/>
        </authorList>
    </citation>
    <scope>NUCLEOTIDE SEQUENCE [LARGE SCALE GENOMIC DNA]</scope>
    <source>
        <strain evidence="2">Tcor2-1</strain>
        <tissue evidence="2">Whole body</tissue>
    </source>
</reference>
<dbReference type="InterPro" id="IPR050951">
    <property type="entry name" value="Retrovirus_Pol_polyprotein"/>
</dbReference>